<protein>
    <submittedName>
        <fullName evidence="2">Uncharacterized protein</fullName>
    </submittedName>
</protein>
<dbReference type="EMBL" id="AJYS02000094">
    <property type="protein sequence ID" value="OEE39174.1"/>
    <property type="molecule type" value="Genomic_DNA"/>
</dbReference>
<sequence>MKPEKQNLRKNIFQYGIFPNLMNNIILFYTKVFVKLFGDEMRTSHYKSKINVRNTSELSEHMKRDIGLD</sequence>
<evidence type="ECO:0000256" key="1">
    <source>
        <dbReference type="SAM" id="Phobius"/>
    </source>
</evidence>
<accession>A0A853R859</accession>
<keyword evidence="3" id="KW-1185">Reference proteome</keyword>
<gene>
    <name evidence="2" type="ORF">A1QS_15165</name>
</gene>
<name>A0A853R859_9VIBR</name>
<reference evidence="2 3" key="1">
    <citation type="journal article" date="2012" name="Science">
        <title>Ecological populations of bacteria act as socially cohesive units of antibiotic production and resistance.</title>
        <authorList>
            <person name="Cordero O.X."/>
            <person name="Wildschutte H."/>
            <person name="Kirkup B."/>
            <person name="Proehl S."/>
            <person name="Ngo L."/>
            <person name="Hussain F."/>
            <person name="Le Roux F."/>
            <person name="Mincer T."/>
            <person name="Polz M.F."/>
        </authorList>
    </citation>
    <scope>NUCLEOTIDE SEQUENCE [LARGE SCALE GENOMIC DNA]</scope>
    <source>
        <strain evidence="2 3">FS-238</strain>
    </source>
</reference>
<keyword evidence="1" id="KW-1133">Transmembrane helix</keyword>
<keyword evidence="1" id="KW-0812">Transmembrane</keyword>
<evidence type="ECO:0000313" key="2">
    <source>
        <dbReference type="EMBL" id="OEE39174.1"/>
    </source>
</evidence>
<dbReference type="AlphaFoldDB" id="A0A853R859"/>
<organism evidence="2 3">
    <name type="scientific">Vibrio ordalii FS-238</name>
    <dbReference type="NCBI Taxonomy" id="617133"/>
    <lineage>
        <taxon>Bacteria</taxon>
        <taxon>Pseudomonadati</taxon>
        <taxon>Pseudomonadota</taxon>
        <taxon>Gammaproteobacteria</taxon>
        <taxon>Vibrionales</taxon>
        <taxon>Vibrionaceae</taxon>
        <taxon>Vibrio</taxon>
    </lineage>
</organism>
<dbReference type="Proteomes" id="UP000094808">
    <property type="component" value="Unassembled WGS sequence"/>
</dbReference>
<feature type="transmembrane region" description="Helical" evidence="1">
    <location>
        <begin position="12"/>
        <end position="34"/>
    </location>
</feature>
<dbReference type="RefSeq" id="WP_017045132.1">
    <property type="nucleotide sequence ID" value="NZ_AJYS02000094.1"/>
</dbReference>
<proteinExistence type="predicted"/>
<comment type="caution">
    <text evidence="2">The sequence shown here is derived from an EMBL/GenBank/DDBJ whole genome shotgun (WGS) entry which is preliminary data.</text>
</comment>
<evidence type="ECO:0000313" key="3">
    <source>
        <dbReference type="Proteomes" id="UP000094808"/>
    </source>
</evidence>
<keyword evidence="1" id="KW-0472">Membrane</keyword>